<keyword evidence="8" id="KW-1185">Reference proteome</keyword>
<dbReference type="InterPro" id="IPR044068">
    <property type="entry name" value="CB"/>
</dbReference>
<keyword evidence="2 4" id="KW-0238">DNA-binding</keyword>
<dbReference type="PANTHER" id="PTHR30349:SF64">
    <property type="entry name" value="PROPHAGE INTEGRASE INTD-RELATED"/>
    <property type="match status" value="1"/>
</dbReference>
<dbReference type="EMBL" id="CAACYI010000001">
    <property type="protein sequence ID" value="VFB17234.1"/>
    <property type="molecule type" value="Genomic_DNA"/>
</dbReference>
<dbReference type="InterPro" id="IPR050090">
    <property type="entry name" value="Tyrosine_recombinase_XerCD"/>
</dbReference>
<evidence type="ECO:0000313" key="8">
    <source>
        <dbReference type="Proteomes" id="UP000377798"/>
    </source>
</evidence>
<organism evidence="7 8">
    <name type="scientific">Urinicoccus massiliensis</name>
    <dbReference type="NCBI Taxonomy" id="1723382"/>
    <lineage>
        <taxon>Bacteria</taxon>
        <taxon>Bacillati</taxon>
        <taxon>Bacillota</taxon>
        <taxon>Tissierellia</taxon>
        <taxon>Tissierellales</taxon>
        <taxon>Peptoniphilaceae</taxon>
        <taxon>Urinicoccus</taxon>
    </lineage>
</organism>
<dbReference type="GO" id="GO:0006310">
    <property type="term" value="P:DNA recombination"/>
    <property type="evidence" value="ECO:0007669"/>
    <property type="project" value="UniProtKB-KW"/>
</dbReference>
<dbReference type="InterPro" id="IPR011010">
    <property type="entry name" value="DNA_brk_join_enz"/>
</dbReference>
<evidence type="ECO:0000256" key="3">
    <source>
        <dbReference type="ARBA" id="ARBA00023172"/>
    </source>
</evidence>
<accession>A0A8H2QYY6</accession>
<dbReference type="GO" id="GO:0015074">
    <property type="term" value="P:DNA integration"/>
    <property type="evidence" value="ECO:0007669"/>
    <property type="project" value="InterPro"/>
</dbReference>
<sequence length="384" mass="44491">MSYRKIGQNKYKVDVEKLVDGKRKRRAKRITTKLKGKDLEFLISEIEKELLESIDSESNGDLLKANFETISDLFLAHSQATQRTKDSYEQLLRLRTLDFFGHMTFTEIKKHDIISFISNLKSEISKKTGKPLSPKTIKHYRNLLQVIFNYAKDELEIIEKNPVVGVKIPTVSGEIKRDFLESSEVQETILKLSKHGDLKYFVFFILEVYTGCRPSELYGLKWEKIDFKSGIITINEALVKTKKGYIQKTTKSKDCRKQKLSAYILMKLKELKEIETYKYPEKDQAKQYVFTNDQGLHLGQAAFKEYFRRFCQKQGIKYVPPYSLRHTSGTLLSESNIPLKSIGSHLGHTNQSTTEKYVHATTKVEDEIKEILTHITTPKITKIN</sequence>
<evidence type="ECO:0000259" key="5">
    <source>
        <dbReference type="PROSITE" id="PS51898"/>
    </source>
</evidence>
<dbReference type="InterPro" id="IPR010998">
    <property type="entry name" value="Integrase_recombinase_N"/>
</dbReference>
<evidence type="ECO:0000256" key="2">
    <source>
        <dbReference type="ARBA" id="ARBA00023125"/>
    </source>
</evidence>
<dbReference type="AlphaFoldDB" id="A0A8H2QYY6"/>
<name>A0A8H2QYY6_9FIRM</name>
<dbReference type="InterPro" id="IPR013762">
    <property type="entry name" value="Integrase-like_cat_sf"/>
</dbReference>
<proteinExistence type="inferred from homology"/>
<reference evidence="7 8" key="1">
    <citation type="submission" date="2019-02" db="EMBL/GenBank/DDBJ databases">
        <authorList>
            <consortium name="Pathogen Informatics"/>
        </authorList>
    </citation>
    <scope>NUCLEOTIDE SEQUENCE [LARGE SCALE GENOMIC DNA]</scope>
    <source>
        <strain evidence="7 8">3012STDY7089603</strain>
    </source>
</reference>
<feature type="domain" description="Tyr recombinase" evidence="5">
    <location>
        <begin position="175"/>
        <end position="370"/>
    </location>
</feature>
<evidence type="ECO:0000256" key="4">
    <source>
        <dbReference type="PROSITE-ProRule" id="PRU01248"/>
    </source>
</evidence>
<dbReference type="PROSITE" id="PS51898">
    <property type="entry name" value="TYR_RECOMBINASE"/>
    <property type="match status" value="1"/>
</dbReference>
<evidence type="ECO:0000256" key="1">
    <source>
        <dbReference type="ARBA" id="ARBA00008857"/>
    </source>
</evidence>
<dbReference type="Gene3D" id="1.10.150.130">
    <property type="match status" value="1"/>
</dbReference>
<dbReference type="SUPFAM" id="SSF56349">
    <property type="entry name" value="DNA breaking-rejoining enzymes"/>
    <property type="match status" value="1"/>
</dbReference>
<dbReference type="RefSeq" id="WP_131749821.1">
    <property type="nucleotide sequence ID" value="NZ_CAACYI010000001.1"/>
</dbReference>
<evidence type="ECO:0000259" key="6">
    <source>
        <dbReference type="PROSITE" id="PS51900"/>
    </source>
</evidence>
<evidence type="ECO:0000313" key="7">
    <source>
        <dbReference type="EMBL" id="VFB17234.1"/>
    </source>
</evidence>
<dbReference type="PROSITE" id="PS51900">
    <property type="entry name" value="CB"/>
    <property type="match status" value="1"/>
</dbReference>
<dbReference type="InterPro" id="IPR002104">
    <property type="entry name" value="Integrase_catalytic"/>
</dbReference>
<gene>
    <name evidence="7" type="primary">xerC_3</name>
    <name evidence="7" type="ORF">NCTC13150_01821</name>
</gene>
<protein>
    <submittedName>
        <fullName evidence="7">Tyrosine recombinase XerC</fullName>
    </submittedName>
</protein>
<dbReference type="GO" id="GO:0003677">
    <property type="term" value="F:DNA binding"/>
    <property type="evidence" value="ECO:0007669"/>
    <property type="project" value="UniProtKB-UniRule"/>
</dbReference>
<dbReference type="CDD" id="cd01189">
    <property type="entry name" value="INT_ICEBs1_C_like"/>
    <property type="match status" value="1"/>
</dbReference>
<dbReference type="Pfam" id="PF13102">
    <property type="entry name" value="Phage_int_SAM_5"/>
    <property type="match status" value="1"/>
</dbReference>
<dbReference type="Pfam" id="PF00589">
    <property type="entry name" value="Phage_integrase"/>
    <property type="match status" value="1"/>
</dbReference>
<dbReference type="Gene3D" id="1.10.443.10">
    <property type="entry name" value="Intergrase catalytic core"/>
    <property type="match status" value="1"/>
</dbReference>
<dbReference type="Proteomes" id="UP000377798">
    <property type="component" value="Unassembled WGS sequence"/>
</dbReference>
<comment type="caution">
    <text evidence="7">The sequence shown here is derived from an EMBL/GenBank/DDBJ whole genome shotgun (WGS) entry which is preliminary data.</text>
</comment>
<dbReference type="PANTHER" id="PTHR30349">
    <property type="entry name" value="PHAGE INTEGRASE-RELATED"/>
    <property type="match status" value="1"/>
</dbReference>
<comment type="similarity">
    <text evidence="1">Belongs to the 'phage' integrase family.</text>
</comment>
<dbReference type="InterPro" id="IPR025269">
    <property type="entry name" value="SAM-like_dom"/>
</dbReference>
<keyword evidence="3" id="KW-0233">DNA recombination</keyword>
<feature type="domain" description="Core-binding (CB)" evidence="6">
    <location>
        <begin position="65"/>
        <end position="152"/>
    </location>
</feature>